<dbReference type="STRING" id="349064.SAMN05660429_00505"/>
<evidence type="ECO:0000256" key="8">
    <source>
        <dbReference type="ARBA" id="ARBA00022741"/>
    </source>
</evidence>
<evidence type="ECO:0000259" key="24">
    <source>
        <dbReference type="PROSITE" id="PS50894"/>
    </source>
</evidence>
<dbReference type="Proteomes" id="UP000199308">
    <property type="component" value="Unassembled WGS sequence"/>
</dbReference>
<dbReference type="Gene3D" id="3.40.50.2300">
    <property type="match status" value="2"/>
</dbReference>
<dbReference type="InterPro" id="IPR003661">
    <property type="entry name" value="HisK_dim/P_dom"/>
</dbReference>
<feature type="transmembrane region" description="Helical" evidence="19">
    <location>
        <begin position="313"/>
        <end position="331"/>
    </location>
</feature>
<sequence length="1684" mass="188594">MWLRKNYKNILAFCILSFATVAKANELSPELLEWAMQNQTVTVGIDDNLPPFDFIDDRGRPSGVGRLARDSLNQDLPFELKVTSARSFRKVYNEVKRGELDVVSMCAKTPEREGEVLFTRPLITLTPVLVTQEGGAGISSLDQVQSFHRISAVSGYNTTDYAEKISKGTEVIGVADTKAGLRAVSEGKVDGFVSYYYTVHQLAESQGLKNLNYIQLKNFKPFTAGFCVNKDKPEIVKILNHFIREKGPNFGPDMQIEWQAMKATTSIDETEKDNAMVWFVGIAALTFVYLVIRVSQQYSLSIARNFDTNTFRIVYFLVIALMLAIIGYLMTNHLSNKEEQIKTELLDTFELTQDVALKMLDSWYTPREAYTKDIANSDRFRMLVEQRAKFASSTERIEEINAINQEIDAHFRNKAWLRVENRTFNVISLDGHHYHSSAGLKIGHVSEIYKYRKALFDRVVKGETLFIPPVWADEDVDGFIEDGDRDAVVFIATPVRDMSGKVIAIFAVRFDASKRYASLFNDARFGTSFESYLIDQNGFFASESRFLNRLRKRGMVPPTGSTILTVQLPDVDNNPIAQAASFGNSGQSLEGYIDYRGNLVIGQWVWFAKYNVLLVSEQDWDDLVASYRNVKNIFLISIILLFSIVFTLSVFMIIISRRANEISQRSKKELEEQVQQRTKDLEAAIETNELVVRSMSEGIFGVDIDGQIEFFNHAASTMLGFSEDEVKGQHCFDLFHHTDKFGKKVTAETSRIMTAIREQKPIKIPETIFWTKAGTNIPVEFSVNLVDDRKSTLEAVVTFQDITNRLEERERVEKLIDTAPAAMLIVNNKHRIEMFNQETTKLLGYSDEELNGLDARKLIPPEVAKDYANYIDDFWQNPRRISSVEAGFEARAIKKSGEIVEVEDIHTPVTIDKEVKGIVLLRDVTIENKAKQTLVKAKEMADEASKAKSDFLANMRHEIRTPMNAIIGMSDLAMQHVKDNKARNYIGKVNRAAESLLGIINDILDFSKIEAGKLTLEAVDFHLEDVLADFSNLVGLKAHDKGLELLFDVKQNVTRTLVGDPLRLNQILLNLGSNATKFTEEGEIVIAVSQVEQKDSKVKLQFDVKDSGIGLTEEQQSKLFRSFQQADTSTTRKYGGTGLGLTICKKLTELMGGDIWVTSEAGQGSTFSFTVWLEHSETLSSAAVAKKNHGLLKDKQVLIADDNHIALDVLKGILEGFGCIVTTTSTGVEAVNTAESSMQVFDFAIIDWKMPDIDGIEVIRQISGLEPKKVNHMMLITALGKDEVIDQAQAEQAENIEAYLAKPVTSSVVFDHMLDLLGDKYAHTTRQHIRSDELKDNQASLAGAKILLVEDNELNQELAMELLKQANIHVELAENGQQAIDMISANEYDGVLMDLQMPIMDGYTATKQLRANGVTLPIIAMTANAMAGDKEKVLAVGMNAHIAKPINVREMFSTMSTWIKVSGLSPSENTLSETSNDSDEPDNFDMLAHINAAKGLEVSNGSSKLYRKLLGKFIDGQTLFHEDFREAWAHDRMEDATRIAHTLKGSAGNIGATDLQAQATKLEKACADKASTEAITALFEQTKASLNEVLDDLQRFFDANQVEKVATKATFALDDELLASLDKLAELIEEFETDAVDLVEELIPQLSGSGLESEFKKIARHIENYEFDEAQQVFDQFLEKLKSR</sequence>
<evidence type="ECO:0000259" key="21">
    <source>
        <dbReference type="PROSITE" id="PS50109"/>
    </source>
</evidence>
<dbReference type="InterPro" id="IPR001789">
    <property type="entry name" value="Sig_transdc_resp-reg_receiver"/>
</dbReference>
<dbReference type="CDD" id="cd00088">
    <property type="entry name" value="HPT"/>
    <property type="match status" value="1"/>
</dbReference>
<dbReference type="PANTHER" id="PTHR45339:SF1">
    <property type="entry name" value="HYBRID SIGNAL TRANSDUCTION HISTIDINE KINASE J"/>
    <property type="match status" value="1"/>
</dbReference>
<evidence type="ECO:0000313" key="25">
    <source>
        <dbReference type="EMBL" id="SES82558.1"/>
    </source>
</evidence>
<evidence type="ECO:0000256" key="9">
    <source>
        <dbReference type="ARBA" id="ARBA00022777"/>
    </source>
</evidence>
<dbReference type="Gene3D" id="3.40.190.10">
    <property type="entry name" value="Periplasmic binding protein-like II"/>
    <property type="match status" value="2"/>
</dbReference>
<dbReference type="CDD" id="cd00130">
    <property type="entry name" value="PAS"/>
    <property type="match status" value="2"/>
</dbReference>
<dbReference type="SUPFAM" id="SSF47226">
    <property type="entry name" value="Histidine-containing phosphotransfer domain, HPT domain"/>
    <property type="match status" value="1"/>
</dbReference>
<dbReference type="InterPro" id="IPR005467">
    <property type="entry name" value="His_kinase_dom"/>
</dbReference>
<dbReference type="Pfam" id="PF00497">
    <property type="entry name" value="SBP_bac_3"/>
    <property type="match status" value="1"/>
</dbReference>
<dbReference type="RefSeq" id="WP_093327417.1">
    <property type="nucleotide sequence ID" value="NZ_AP027363.1"/>
</dbReference>
<feature type="chain" id="PRO_5011548781" description="Sensory/regulatory protein RpfC" evidence="20">
    <location>
        <begin position="25"/>
        <end position="1684"/>
    </location>
</feature>
<gene>
    <name evidence="25" type="ORF">SAMN05660429_00505</name>
</gene>
<dbReference type="SMART" id="SM00388">
    <property type="entry name" value="HisKA"/>
    <property type="match status" value="1"/>
</dbReference>
<dbReference type="NCBIfam" id="TIGR00229">
    <property type="entry name" value="sensory_box"/>
    <property type="match status" value="2"/>
</dbReference>
<feature type="modified residue" description="4-aspartylphosphate" evidence="17">
    <location>
        <position position="1394"/>
    </location>
</feature>
<evidence type="ECO:0000256" key="3">
    <source>
        <dbReference type="ARBA" id="ARBA00012438"/>
    </source>
</evidence>
<feature type="domain" description="PAS" evidence="23">
    <location>
        <begin position="808"/>
        <end position="862"/>
    </location>
</feature>
<dbReference type="SUPFAM" id="SSF55874">
    <property type="entry name" value="ATPase domain of HSP90 chaperone/DNA topoisomerase II/histidine kinase"/>
    <property type="match status" value="1"/>
</dbReference>
<keyword evidence="8" id="KW-0547">Nucleotide-binding</keyword>
<feature type="transmembrane region" description="Helical" evidence="19">
    <location>
        <begin position="633"/>
        <end position="655"/>
    </location>
</feature>
<evidence type="ECO:0000256" key="20">
    <source>
        <dbReference type="SAM" id="SignalP"/>
    </source>
</evidence>
<accession>A0A1H9ZLQ9</accession>
<dbReference type="PROSITE" id="PS50112">
    <property type="entry name" value="PAS"/>
    <property type="match status" value="2"/>
</dbReference>
<feature type="domain" description="Response regulatory" evidence="22">
    <location>
        <begin position="1196"/>
        <end position="1317"/>
    </location>
</feature>
<evidence type="ECO:0000256" key="12">
    <source>
        <dbReference type="ARBA" id="ARBA00023012"/>
    </source>
</evidence>
<evidence type="ECO:0000256" key="1">
    <source>
        <dbReference type="ARBA" id="ARBA00000085"/>
    </source>
</evidence>
<feature type="domain" description="PAS" evidence="23">
    <location>
        <begin position="677"/>
        <end position="740"/>
    </location>
</feature>
<dbReference type="CDD" id="cd16922">
    <property type="entry name" value="HATPase_EvgS-ArcB-TorS-like"/>
    <property type="match status" value="1"/>
</dbReference>
<dbReference type="GO" id="GO:0005524">
    <property type="term" value="F:ATP binding"/>
    <property type="evidence" value="ECO:0007669"/>
    <property type="project" value="UniProtKB-KW"/>
</dbReference>
<feature type="transmembrane region" description="Helical" evidence="19">
    <location>
        <begin position="275"/>
        <end position="292"/>
    </location>
</feature>
<dbReference type="SMART" id="SM00448">
    <property type="entry name" value="REC"/>
    <property type="match status" value="2"/>
</dbReference>
<keyword evidence="20" id="KW-0732">Signal</keyword>
<dbReference type="GO" id="GO:0006355">
    <property type="term" value="P:regulation of DNA-templated transcription"/>
    <property type="evidence" value="ECO:0007669"/>
    <property type="project" value="InterPro"/>
</dbReference>
<dbReference type="SUPFAM" id="SSF47384">
    <property type="entry name" value="Homodimeric domain of signal transducing histidine kinase"/>
    <property type="match status" value="1"/>
</dbReference>
<dbReference type="InterPro" id="IPR004358">
    <property type="entry name" value="Sig_transdc_His_kin-like_C"/>
</dbReference>
<evidence type="ECO:0000256" key="2">
    <source>
        <dbReference type="ARBA" id="ARBA00004651"/>
    </source>
</evidence>
<dbReference type="Pfam" id="PF01627">
    <property type="entry name" value="Hpt"/>
    <property type="match status" value="1"/>
</dbReference>
<dbReference type="CDD" id="cd17546">
    <property type="entry name" value="REC_hyHK_CKI1_RcsC-like"/>
    <property type="match status" value="1"/>
</dbReference>
<dbReference type="SUPFAM" id="SSF52172">
    <property type="entry name" value="CheY-like"/>
    <property type="match status" value="2"/>
</dbReference>
<name>A0A1H9ZLQ9_THASX</name>
<evidence type="ECO:0000256" key="10">
    <source>
        <dbReference type="ARBA" id="ARBA00022840"/>
    </source>
</evidence>
<dbReference type="Pfam" id="PF02518">
    <property type="entry name" value="HATPase_c"/>
    <property type="match status" value="1"/>
</dbReference>
<dbReference type="PROSITE" id="PS50894">
    <property type="entry name" value="HPT"/>
    <property type="match status" value="1"/>
</dbReference>
<dbReference type="Gene3D" id="1.10.287.130">
    <property type="match status" value="1"/>
</dbReference>
<keyword evidence="9" id="KW-0418">Kinase</keyword>
<comment type="subcellular location">
    <subcellularLocation>
        <location evidence="2">Cell membrane</location>
        <topology evidence="2">Multi-pass membrane protein</topology>
    </subcellularLocation>
</comment>
<evidence type="ECO:0000256" key="15">
    <source>
        <dbReference type="ARBA" id="ARBA00068150"/>
    </source>
</evidence>
<dbReference type="Gene3D" id="1.20.120.160">
    <property type="entry name" value="HPT domain"/>
    <property type="match status" value="1"/>
</dbReference>
<keyword evidence="11 19" id="KW-1133">Transmembrane helix</keyword>
<keyword evidence="26" id="KW-1185">Reference proteome</keyword>
<dbReference type="OrthoDB" id="9810730at2"/>
<feature type="signal peptide" evidence="20">
    <location>
        <begin position="1"/>
        <end position="24"/>
    </location>
</feature>
<dbReference type="GO" id="GO:0000155">
    <property type="term" value="F:phosphorelay sensor kinase activity"/>
    <property type="evidence" value="ECO:0007669"/>
    <property type="project" value="InterPro"/>
</dbReference>
<dbReference type="SMART" id="SM00062">
    <property type="entry name" value="PBPb"/>
    <property type="match status" value="1"/>
</dbReference>
<keyword evidence="10" id="KW-0067">ATP-binding</keyword>
<dbReference type="EMBL" id="FOHK01000002">
    <property type="protein sequence ID" value="SES82558.1"/>
    <property type="molecule type" value="Genomic_DNA"/>
</dbReference>
<keyword evidence="13 19" id="KW-0472">Membrane</keyword>
<evidence type="ECO:0000256" key="14">
    <source>
        <dbReference type="ARBA" id="ARBA00064003"/>
    </source>
</evidence>
<organism evidence="25 26">
    <name type="scientific">Thalassotalea agarivorans</name>
    <name type="common">Thalassomonas agarivorans</name>
    <dbReference type="NCBI Taxonomy" id="349064"/>
    <lineage>
        <taxon>Bacteria</taxon>
        <taxon>Pseudomonadati</taxon>
        <taxon>Pseudomonadota</taxon>
        <taxon>Gammaproteobacteria</taxon>
        <taxon>Alteromonadales</taxon>
        <taxon>Colwelliaceae</taxon>
        <taxon>Thalassotalea</taxon>
    </lineage>
</organism>
<dbReference type="Gene3D" id="3.30.450.20">
    <property type="entry name" value="PAS domain"/>
    <property type="match status" value="2"/>
</dbReference>
<dbReference type="InterPro" id="IPR003594">
    <property type="entry name" value="HATPase_dom"/>
</dbReference>
<dbReference type="InterPro" id="IPR001638">
    <property type="entry name" value="Solute-binding_3/MltF_N"/>
</dbReference>
<dbReference type="InterPro" id="IPR036097">
    <property type="entry name" value="HisK_dim/P_sf"/>
</dbReference>
<dbReference type="InterPro" id="IPR036641">
    <property type="entry name" value="HPT_dom_sf"/>
</dbReference>
<dbReference type="Gene3D" id="3.30.565.10">
    <property type="entry name" value="Histidine kinase-like ATPase, C-terminal domain"/>
    <property type="match status" value="1"/>
</dbReference>
<dbReference type="InterPro" id="IPR008207">
    <property type="entry name" value="Sig_transdc_His_kin_Hpt_dom"/>
</dbReference>
<dbReference type="Pfam" id="PF00512">
    <property type="entry name" value="HisKA"/>
    <property type="match status" value="1"/>
</dbReference>
<dbReference type="InterPro" id="IPR036890">
    <property type="entry name" value="HATPase_C_sf"/>
</dbReference>
<evidence type="ECO:0000256" key="16">
    <source>
        <dbReference type="PROSITE-ProRule" id="PRU00110"/>
    </source>
</evidence>
<dbReference type="InterPro" id="IPR013767">
    <property type="entry name" value="PAS_fold"/>
</dbReference>
<dbReference type="InterPro" id="IPR000014">
    <property type="entry name" value="PAS"/>
</dbReference>
<feature type="domain" description="Response regulatory" evidence="22">
    <location>
        <begin position="1345"/>
        <end position="1459"/>
    </location>
</feature>
<evidence type="ECO:0000256" key="7">
    <source>
        <dbReference type="ARBA" id="ARBA00022692"/>
    </source>
</evidence>
<dbReference type="PRINTS" id="PR00344">
    <property type="entry name" value="BCTRLSENSOR"/>
</dbReference>
<dbReference type="FunFam" id="3.30.565.10:FF:000010">
    <property type="entry name" value="Sensor histidine kinase RcsC"/>
    <property type="match status" value="1"/>
</dbReference>
<evidence type="ECO:0000256" key="11">
    <source>
        <dbReference type="ARBA" id="ARBA00022989"/>
    </source>
</evidence>
<dbReference type="Pfam" id="PF13426">
    <property type="entry name" value="PAS_9"/>
    <property type="match status" value="1"/>
</dbReference>
<dbReference type="PROSITE" id="PS50109">
    <property type="entry name" value="HIS_KIN"/>
    <property type="match status" value="1"/>
</dbReference>
<keyword evidence="4" id="KW-1003">Cell membrane</keyword>
<feature type="domain" description="Histidine kinase" evidence="21">
    <location>
        <begin position="954"/>
        <end position="1175"/>
    </location>
</feature>
<feature type="domain" description="HPt" evidence="24">
    <location>
        <begin position="1502"/>
        <end position="1596"/>
    </location>
</feature>
<feature type="modified residue" description="4-aspartylphosphate" evidence="17">
    <location>
        <position position="1247"/>
    </location>
</feature>
<evidence type="ECO:0000256" key="6">
    <source>
        <dbReference type="ARBA" id="ARBA00022679"/>
    </source>
</evidence>
<dbReference type="GO" id="GO:0005886">
    <property type="term" value="C:plasma membrane"/>
    <property type="evidence" value="ECO:0007669"/>
    <property type="project" value="UniProtKB-SubCell"/>
</dbReference>
<keyword evidence="5 17" id="KW-0597">Phosphoprotein</keyword>
<feature type="modified residue" description="Phosphohistidine" evidence="16">
    <location>
        <position position="1541"/>
    </location>
</feature>
<protein>
    <recommendedName>
        <fullName evidence="15">Sensory/regulatory protein RpfC</fullName>
        <ecNumber evidence="3">2.7.13.3</ecNumber>
    </recommendedName>
</protein>
<evidence type="ECO:0000256" key="13">
    <source>
        <dbReference type="ARBA" id="ARBA00023136"/>
    </source>
</evidence>
<dbReference type="SUPFAM" id="SSF53850">
    <property type="entry name" value="Periplasmic binding protein-like II"/>
    <property type="match status" value="1"/>
</dbReference>
<dbReference type="Pfam" id="PF00989">
    <property type="entry name" value="PAS"/>
    <property type="match status" value="1"/>
</dbReference>
<proteinExistence type="predicted"/>
<dbReference type="PROSITE" id="PS50110">
    <property type="entry name" value="RESPONSE_REGULATORY"/>
    <property type="match status" value="2"/>
</dbReference>
<evidence type="ECO:0000256" key="5">
    <source>
        <dbReference type="ARBA" id="ARBA00022553"/>
    </source>
</evidence>
<dbReference type="FunFam" id="1.10.287.130:FF:000002">
    <property type="entry name" value="Two-component osmosensing histidine kinase"/>
    <property type="match status" value="1"/>
</dbReference>
<dbReference type="PANTHER" id="PTHR45339">
    <property type="entry name" value="HYBRID SIGNAL TRANSDUCTION HISTIDINE KINASE J"/>
    <property type="match status" value="1"/>
</dbReference>
<evidence type="ECO:0000256" key="19">
    <source>
        <dbReference type="SAM" id="Phobius"/>
    </source>
</evidence>
<dbReference type="CDD" id="cd00082">
    <property type="entry name" value="HisKA"/>
    <property type="match status" value="1"/>
</dbReference>
<dbReference type="InterPro" id="IPR035965">
    <property type="entry name" value="PAS-like_dom_sf"/>
</dbReference>
<dbReference type="CDD" id="cd01007">
    <property type="entry name" value="PBP2_BvgS_HisK_like"/>
    <property type="match status" value="1"/>
</dbReference>
<dbReference type="InterPro" id="IPR011006">
    <property type="entry name" value="CheY-like_superfamily"/>
</dbReference>
<evidence type="ECO:0000313" key="26">
    <source>
        <dbReference type="Proteomes" id="UP000199308"/>
    </source>
</evidence>
<comment type="catalytic activity">
    <reaction evidence="1">
        <text>ATP + protein L-histidine = ADP + protein N-phospho-L-histidine.</text>
        <dbReference type="EC" id="2.7.13.3"/>
    </reaction>
</comment>
<dbReference type="EC" id="2.7.13.3" evidence="3"/>
<keyword evidence="18" id="KW-0175">Coiled coil</keyword>
<reference evidence="25 26" key="1">
    <citation type="submission" date="2016-10" db="EMBL/GenBank/DDBJ databases">
        <authorList>
            <person name="de Groot N.N."/>
        </authorList>
    </citation>
    <scope>NUCLEOTIDE SEQUENCE [LARGE SCALE GENOMIC DNA]</scope>
    <source>
        <strain evidence="25 26">DSM 19706</strain>
    </source>
</reference>
<comment type="subunit">
    <text evidence="14">At low DSF concentrations, interacts with RpfF.</text>
</comment>
<evidence type="ECO:0000259" key="23">
    <source>
        <dbReference type="PROSITE" id="PS50112"/>
    </source>
</evidence>
<dbReference type="CDD" id="cd00156">
    <property type="entry name" value="REC"/>
    <property type="match status" value="1"/>
</dbReference>
<feature type="coiled-coil region" evidence="18">
    <location>
        <begin position="660"/>
        <end position="687"/>
    </location>
</feature>
<evidence type="ECO:0000259" key="22">
    <source>
        <dbReference type="PROSITE" id="PS50110"/>
    </source>
</evidence>
<keyword evidence="6" id="KW-0808">Transferase</keyword>
<evidence type="ECO:0000256" key="18">
    <source>
        <dbReference type="SAM" id="Coils"/>
    </source>
</evidence>
<keyword evidence="7 19" id="KW-0812">Transmembrane</keyword>
<keyword evidence="12" id="KW-0902">Two-component regulatory system</keyword>
<dbReference type="SMART" id="SM00387">
    <property type="entry name" value="HATPase_c"/>
    <property type="match status" value="1"/>
</dbReference>
<dbReference type="SMART" id="SM00091">
    <property type="entry name" value="PAS"/>
    <property type="match status" value="2"/>
</dbReference>
<dbReference type="Pfam" id="PF00072">
    <property type="entry name" value="Response_reg"/>
    <property type="match status" value="2"/>
</dbReference>
<dbReference type="SUPFAM" id="SSF55785">
    <property type="entry name" value="PYP-like sensor domain (PAS domain)"/>
    <property type="match status" value="2"/>
</dbReference>
<evidence type="ECO:0000256" key="4">
    <source>
        <dbReference type="ARBA" id="ARBA00022475"/>
    </source>
</evidence>
<evidence type="ECO:0000256" key="17">
    <source>
        <dbReference type="PROSITE-ProRule" id="PRU00169"/>
    </source>
</evidence>